<keyword evidence="1" id="KW-1133">Transmembrane helix</keyword>
<keyword evidence="3" id="KW-1185">Reference proteome</keyword>
<evidence type="ECO:0000313" key="3">
    <source>
        <dbReference type="Proteomes" id="UP000031030"/>
    </source>
</evidence>
<keyword evidence="1" id="KW-0812">Transmembrane</keyword>
<evidence type="ECO:0000313" key="2">
    <source>
        <dbReference type="EMBL" id="KHK95995.1"/>
    </source>
</evidence>
<organism evidence="2 3">
    <name type="scientific">Microbacterium mangrovi</name>
    <dbReference type="NCBI Taxonomy" id="1348253"/>
    <lineage>
        <taxon>Bacteria</taxon>
        <taxon>Bacillati</taxon>
        <taxon>Actinomycetota</taxon>
        <taxon>Actinomycetes</taxon>
        <taxon>Micrococcales</taxon>
        <taxon>Microbacteriaceae</taxon>
        <taxon>Microbacterium</taxon>
    </lineage>
</organism>
<comment type="caution">
    <text evidence="2">The sequence shown here is derived from an EMBL/GenBank/DDBJ whole genome shotgun (WGS) entry which is preliminary data.</text>
</comment>
<feature type="transmembrane region" description="Helical" evidence="1">
    <location>
        <begin position="173"/>
        <end position="191"/>
    </location>
</feature>
<feature type="transmembrane region" description="Helical" evidence="1">
    <location>
        <begin position="129"/>
        <end position="153"/>
    </location>
</feature>
<accession>A0A0B1ZXP1</accession>
<dbReference type="AlphaFoldDB" id="A0A0B1ZXP1"/>
<dbReference type="OrthoDB" id="5074128at2"/>
<reference evidence="2 3" key="1">
    <citation type="submission" date="2014-11" db="EMBL/GenBank/DDBJ databases">
        <title>Genome sequence of Microbacterium mangrovi MUSC 115(T).</title>
        <authorList>
            <person name="Lee L.-H."/>
        </authorList>
    </citation>
    <scope>NUCLEOTIDE SEQUENCE [LARGE SCALE GENOMIC DNA]</scope>
    <source>
        <strain evidence="2 3">MUSC 115</strain>
    </source>
</reference>
<dbReference type="EMBL" id="JTDK01000017">
    <property type="protein sequence ID" value="KHK95995.1"/>
    <property type="molecule type" value="Genomic_DNA"/>
</dbReference>
<protein>
    <submittedName>
        <fullName evidence="2">Uncharacterized protein</fullName>
    </submittedName>
</protein>
<evidence type="ECO:0000256" key="1">
    <source>
        <dbReference type="SAM" id="Phobius"/>
    </source>
</evidence>
<name>A0A0B1ZXP1_9MICO</name>
<dbReference type="Proteomes" id="UP000031030">
    <property type="component" value="Unassembled WGS sequence"/>
</dbReference>
<feature type="transmembrane region" description="Helical" evidence="1">
    <location>
        <begin position="44"/>
        <end position="64"/>
    </location>
</feature>
<proteinExistence type="predicted"/>
<dbReference type="RefSeq" id="WP_039402112.1">
    <property type="nucleotide sequence ID" value="NZ_JTDK01000017.1"/>
</dbReference>
<dbReference type="STRING" id="1348253.LK09_16645"/>
<keyword evidence="1" id="KW-0472">Membrane</keyword>
<feature type="transmembrane region" description="Helical" evidence="1">
    <location>
        <begin position="71"/>
        <end position="90"/>
    </location>
</feature>
<sequence length="197" mass="21296">MSTDERSEGRRVLRAQLTVGQLSWITILVLIGLVQVIRAQPFDALFFATAVLVTTMDATGILTAATQPRRVSARVLVVVGAVAATALAALPRHGPAMVTLMLLLGAAVLLLAWPGSAERMPWSRGIRSLAWCWGIILVIGCLWELFAFILSLVDPRAPAPALSDLLDPMLGNRLGQAVFAGLWVLLGIWLVRRVGRR</sequence>
<feature type="transmembrane region" description="Helical" evidence="1">
    <location>
        <begin position="96"/>
        <end position="117"/>
    </location>
</feature>
<feature type="transmembrane region" description="Helical" evidence="1">
    <location>
        <begin position="12"/>
        <end position="38"/>
    </location>
</feature>
<gene>
    <name evidence="2" type="ORF">LK09_16645</name>
</gene>